<reference evidence="1" key="2">
    <citation type="journal article" date="2022" name="New Phytol.">
        <title>Evolutionary transition to the ectomycorrhizal habit in the genomes of a hyperdiverse lineage of mushroom-forming fungi.</title>
        <authorList>
            <person name="Looney B."/>
            <person name="Miyauchi S."/>
            <person name="Morin E."/>
            <person name="Drula E."/>
            <person name="Courty P.E."/>
            <person name="Kohler A."/>
            <person name="Kuo A."/>
            <person name="LaButti K."/>
            <person name="Pangilinan J."/>
            <person name="Lipzen A."/>
            <person name="Riley R."/>
            <person name="Andreopoulos W."/>
            <person name="He G."/>
            <person name="Johnson J."/>
            <person name="Nolan M."/>
            <person name="Tritt A."/>
            <person name="Barry K.W."/>
            <person name="Grigoriev I.V."/>
            <person name="Nagy L.G."/>
            <person name="Hibbett D."/>
            <person name="Henrissat B."/>
            <person name="Matheny P.B."/>
            <person name="Labbe J."/>
            <person name="Martin F.M."/>
        </authorList>
    </citation>
    <scope>NUCLEOTIDE SEQUENCE</scope>
    <source>
        <strain evidence="1">EC-137</strain>
    </source>
</reference>
<dbReference type="EMBL" id="MU273563">
    <property type="protein sequence ID" value="KAI0031913.1"/>
    <property type="molecule type" value="Genomic_DNA"/>
</dbReference>
<proteinExistence type="predicted"/>
<sequence>MSAKFKNSHKNQPIAPDMNTISASVYVCFAPEKEHGRVCPRKQGALQTLMRFTVSASRKAYSDMPLQHQTTRYALSWTLAKPFLALGSPPSQDTSSPAHVDSFPRRPPPRRLGRPRDDTPLRYGVVVRQAMFAQGQAEGIVFPSIHPEALVQRLAEERRELRRERERELREGRETRVKRRRDDTRQNKSSEKRRFVVHAASVILRLAVHGRANRPRSTTSYRR</sequence>
<organism evidence="1 2">
    <name type="scientific">Vararia minispora EC-137</name>
    <dbReference type="NCBI Taxonomy" id="1314806"/>
    <lineage>
        <taxon>Eukaryota</taxon>
        <taxon>Fungi</taxon>
        <taxon>Dikarya</taxon>
        <taxon>Basidiomycota</taxon>
        <taxon>Agaricomycotina</taxon>
        <taxon>Agaricomycetes</taxon>
        <taxon>Russulales</taxon>
        <taxon>Lachnocladiaceae</taxon>
        <taxon>Vararia</taxon>
    </lineage>
</organism>
<dbReference type="Proteomes" id="UP000814128">
    <property type="component" value="Unassembled WGS sequence"/>
</dbReference>
<evidence type="ECO:0000313" key="2">
    <source>
        <dbReference type="Proteomes" id="UP000814128"/>
    </source>
</evidence>
<evidence type="ECO:0000313" key="1">
    <source>
        <dbReference type="EMBL" id="KAI0031913.1"/>
    </source>
</evidence>
<protein>
    <submittedName>
        <fullName evidence="1">Uncharacterized protein</fullName>
    </submittedName>
</protein>
<name>A0ACB8QJL7_9AGAM</name>
<reference evidence="1" key="1">
    <citation type="submission" date="2021-02" db="EMBL/GenBank/DDBJ databases">
        <authorList>
            <consortium name="DOE Joint Genome Institute"/>
            <person name="Ahrendt S."/>
            <person name="Looney B.P."/>
            <person name="Miyauchi S."/>
            <person name="Morin E."/>
            <person name="Drula E."/>
            <person name="Courty P.E."/>
            <person name="Chicoki N."/>
            <person name="Fauchery L."/>
            <person name="Kohler A."/>
            <person name="Kuo A."/>
            <person name="Labutti K."/>
            <person name="Pangilinan J."/>
            <person name="Lipzen A."/>
            <person name="Riley R."/>
            <person name="Andreopoulos W."/>
            <person name="He G."/>
            <person name="Johnson J."/>
            <person name="Barry K.W."/>
            <person name="Grigoriev I.V."/>
            <person name="Nagy L."/>
            <person name="Hibbett D."/>
            <person name="Henrissat B."/>
            <person name="Matheny P.B."/>
            <person name="Labbe J."/>
            <person name="Martin F."/>
        </authorList>
    </citation>
    <scope>NUCLEOTIDE SEQUENCE</scope>
    <source>
        <strain evidence="1">EC-137</strain>
    </source>
</reference>
<comment type="caution">
    <text evidence="1">The sequence shown here is derived from an EMBL/GenBank/DDBJ whole genome shotgun (WGS) entry which is preliminary data.</text>
</comment>
<keyword evidence="2" id="KW-1185">Reference proteome</keyword>
<accession>A0ACB8QJL7</accession>
<gene>
    <name evidence="1" type="ORF">K488DRAFT_71043</name>
</gene>